<protein>
    <submittedName>
        <fullName evidence="2">Basement membrane-specific heparan sulfate proteoglycan core protein-like</fullName>
    </submittedName>
</protein>
<accession>A0AC58G2W9</accession>
<keyword evidence="1" id="KW-1185">Reference proteome</keyword>
<evidence type="ECO:0000313" key="2">
    <source>
        <dbReference type="RefSeq" id="XP_073764068.1"/>
    </source>
</evidence>
<evidence type="ECO:0000313" key="1">
    <source>
        <dbReference type="Proteomes" id="UP000000437"/>
    </source>
</evidence>
<name>A0AC58G2W9_DANRE</name>
<dbReference type="RefSeq" id="XP_073764068.1">
    <property type="nucleotide sequence ID" value="XM_073907967.1"/>
</dbReference>
<sequence length="847" mass="94156">MGSSALPLLLLLISILDFGLTEDIPTPTVTVTPDSAVFIRETVNLKCVIESDHSDWTYEWYKDSKDSYLQFFYHHTVNGDTLTISGADWSDQGQYWCKAWSSGRLITSNFSSEVHLSVKALPRSTVTVTPDSAVFTGETVNLKCVIESDHSDWTYEWYKDSVKLQSDGHYTINRDTLTIRGAAESDQGWHRCKGLIDRSSVSLKVSSLYLSVNASPRSTVTVTPDSAVFTGETVNLTCVIESDHSDWTYKWYKDRSVKLQSDGHYTVNRNTLTLRGAAESDQGQYWCKGQRSGRPNSSQSSSAVSLSVKASPRSTVTVTPDSAVFTGETVNLKCVIESDHSDWTYKWYKYRNRVKLQSDGHYTVNRDTLTIRGAAESDQGQYWCKGQRSGRPNSSQSSSAVSLSVKALPRSTVTVTPDSPVFTGETVNLTCVIESDHSDWTYEWYKYRNRVKLQSDGRYTVNRDTLTIRGAAESDQGQYWCKGQRSGRPNSSQSSSAVSLSVRASPRSTVTVTPDSAVFTGETVNLTCVIESDHSDWTYKWYKYRNRVKLQSDGHYTVNRDTLTIRGAAESDQGQYWCKGQRSGRPNSSQSSSAVSLSVKASPRSTVTVTPDSAEFTGETVNLTCVIKSDHSDWTYEWYKDSVKLQSDGHYTVNRDTLTIRGAAESDQGQYWCKGQRSGRPNSSQSSSAVSLSVKASPRSTVTVTPDSPVFTGETVNLKCVIESDHSDWTYEWYKDRNSVKLQSDGHYTVNRDTLTIRGAAESDQGQYWCKGQRSGRPNSSQSSSAVSLSVKASGQISVYKIVSFLLAVSVYLLATAVLIYKYIRARVPSSTEEKSQLAVTEEETSI</sequence>
<reference evidence="2" key="1">
    <citation type="submission" date="2025-08" db="UniProtKB">
        <authorList>
            <consortium name="RefSeq"/>
        </authorList>
    </citation>
    <scope>IDENTIFICATION</scope>
    <source>
        <strain evidence="2">Tuebingen</strain>
        <tissue evidence="2">Fibroblasts and whole tissue</tissue>
    </source>
</reference>
<organism evidence="1 2">
    <name type="scientific">Danio rerio</name>
    <name type="common">Zebrafish</name>
    <name type="synonym">Brachydanio rerio</name>
    <dbReference type="NCBI Taxonomy" id="7955"/>
    <lineage>
        <taxon>Eukaryota</taxon>
        <taxon>Metazoa</taxon>
        <taxon>Chordata</taxon>
        <taxon>Craniata</taxon>
        <taxon>Vertebrata</taxon>
        <taxon>Euteleostomi</taxon>
        <taxon>Actinopterygii</taxon>
        <taxon>Neopterygii</taxon>
        <taxon>Teleostei</taxon>
        <taxon>Ostariophysi</taxon>
        <taxon>Cypriniformes</taxon>
        <taxon>Danionidae</taxon>
        <taxon>Danioninae</taxon>
        <taxon>Danio</taxon>
    </lineage>
</organism>
<dbReference type="Proteomes" id="UP000000437">
    <property type="component" value="Chromosome 7"/>
</dbReference>
<proteinExistence type="predicted"/>
<gene>
    <name evidence="2" type="primary">LOC141375270</name>
</gene>